<feature type="transmembrane region" description="Helical" evidence="6">
    <location>
        <begin position="20"/>
        <end position="37"/>
    </location>
</feature>
<feature type="transmembrane region" description="Helical" evidence="6">
    <location>
        <begin position="309"/>
        <end position="331"/>
    </location>
</feature>
<feature type="transmembrane region" description="Helical" evidence="6">
    <location>
        <begin position="343"/>
        <end position="361"/>
    </location>
</feature>
<keyword evidence="4 6" id="KW-1133">Transmembrane helix</keyword>
<protein>
    <submittedName>
        <fullName evidence="8">Transport protein</fullName>
    </submittedName>
</protein>
<keyword evidence="5 6" id="KW-0472">Membrane</keyword>
<feature type="transmembrane region" description="Helical" evidence="6">
    <location>
        <begin position="213"/>
        <end position="231"/>
    </location>
</feature>
<feature type="transmembrane region" description="Helical" evidence="6">
    <location>
        <begin position="144"/>
        <end position="166"/>
    </location>
</feature>
<dbReference type="PANTHER" id="PTHR42718:SF9">
    <property type="entry name" value="MAJOR FACILITATOR SUPERFAMILY MULTIDRUG TRANSPORTER MFSC"/>
    <property type="match status" value="1"/>
</dbReference>
<keyword evidence="2" id="KW-0813">Transport</keyword>
<dbReference type="PANTHER" id="PTHR42718">
    <property type="entry name" value="MAJOR FACILITATOR SUPERFAMILY MULTIDRUG TRANSPORTER MFSC"/>
    <property type="match status" value="1"/>
</dbReference>
<dbReference type="PATRIC" id="fig|1423801.4.peg.2068"/>
<feature type="transmembrane region" description="Helical" evidence="6">
    <location>
        <begin position="276"/>
        <end position="297"/>
    </location>
</feature>
<dbReference type="AlphaFoldDB" id="A0A0R1UU59"/>
<evidence type="ECO:0000259" key="7">
    <source>
        <dbReference type="PROSITE" id="PS50850"/>
    </source>
</evidence>
<feature type="transmembrane region" description="Helical" evidence="6">
    <location>
        <begin position="178"/>
        <end position="197"/>
    </location>
</feature>
<evidence type="ECO:0000313" key="9">
    <source>
        <dbReference type="Proteomes" id="UP000051166"/>
    </source>
</evidence>
<evidence type="ECO:0000256" key="3">
    <source>
        <dbReference type="ARBA" id="ARBA00022692"/>
    </source>
</evidence>
<feature type="transmembrane region" description="Helical" evidence="6">
    <location>
        <begin position="446"/>
        <end position="466"/>
    </location>
</feature>
<dbReference type="PROSITE" id="PS50850">
    <property type="entry name" value="MFS"/>
    <property type="match status" value="1"/>
</dbReference>
<dbReference type="PRINTS" id="PR01036">
    <property type="entry name" value="TCRTETB"/>
</dbReference>
<comment type="subcellular location">
    <subcellularLocation>
        <location evidence="1">Cell membrane</location>
        <topology evidence="1">Multi-pass membrane protein</topology>
    </subcellularLocation>
</comment>
<dbReference type="InterPro" id="IPR011701">
    <property type="entry name" value="MFS"/>
</dbReference>
<name>A0A0R1UU59_9LACO</name>
<feature type="transmembrane region" description="Helical" evidence="6">
    <location>
        <begin position="367"/>
        <end position="384"/>
    </location>
</feature>
<dbReference type="GO" id="GO:0022857">
    <property type="term" value="F:transmembrane transporter activity"/>
    <property type="evidence" value="ECO:0007669"/>
    <property type="project" value="InterPro"/>
</dbReference>
<dbReference type="SUPFAM" id="SSF103473">
    <property type="entry name" value="MFS general substrate transporter"/>
    <property type="match status" value="1"/>
</dbReference>
<feature type="domain" description="Major facilitator superfamily (MFS) profile" evidence="7">
    <location>
        <begin position="19"/>
        <end position="472"/>
    </location>
</feature>
<dbReference type="Proteomes" id="UP000051166">
    <property type="component" value="Unassembled WGS sequence"/>
</dbReference>
<keyword evidence="3 6" id="KW-0812">Transmembrane</keyword>
<evidence type="ECO:0000313" key="8">
    <source>
        <dbReference type="EMBL" id="KRL96745.1"/>
    </source>
</evidence>
<proteinExistence type="predicted"/>
<feature type="transmembrane region" description="Helical" evidence="6">
    <location>
        <begin position="57"/>
        <end position="77"/>
    </location>
</feature>
<sequence length="474" mass="50600">MKPNSSRKGDSVIRKLDSKLIFAIIATGLMSFSGVVIETATNVTFPVLMSTFHVSTAMVQWMTTGYLLVAAIVMPLSAFFKNNFPSKHLFITAASLFILGLLIDIYAPNFLLLVLGRICQGIGTGIALPLMFNIILEQAPVEKIGLLMGIGMLITAIAPALGPTFGGLVVNTLGWRNIFVFILPLVIMALLLGAWAIRQGTPLKPSPLDKTGLFFIALTFIGLISACGNLSKLTKAPLSFIIPLVIGSVGLLLSGRHSLRVAHPLLSLRILNNRKFTQHLIAFFLLQLAVLGISFILPNYIQLVNHQTALLAGLIVLPGAALGALFAPLSGSLFDKFGARQPILAGIVVELLALLLFVLFARSLSNLLIGFFYLLFMCGLSLVMGNTMTNGLTAIPAAQKPDGNALFNTLQQFAGAVGTALVSAIMQLSQNANFPASYAARTALGAQYSFSLLLLLIVLAAVLLILGTRKRITT</sequence>
<dbReference type="InterPro" id="IPR020846">
    <property type="entry name" value="MFS_dom"/>
</dbReference>
<evidence type="ECO:0000256" key="5">
    <source>
        <dbReference type="ARBA" id="ARBA00023136"/>
    </source>
</evidence>
<keyword evidence="9" id="KW-1185">Reference proteome</keyword>
<accession>A0A0R1UU59</accession>
<dbReference type="InterPro" id="IPR036259">
    <property type="entry name" value="MFS_trans_sf"/>
</dbReference>
<gene>
    <name evidence="8" type="ORF">FD50_GL002024</name>
</gene>
<feature type="transmembrane region" description="Helical" evidence="6">
    <location>
        <begin position="237"/>
        <end position="255"/>
    </location>
</feature>
<dbReference type="Gene3D" id="1.20.1720.10">
    <property type="entry name" value="Multidrug resistance protein D"/>
    <property type="match status" value="1"/>
</dbReference>
<dbReference type="GO" id="GO:0005886">
    <property type="term" value="C:plasma membrane"/>
    <property type="evidence" value="ECO:0007669"/>
    <property type="project" value="UniProtKB-SubCell"/>
</dbReference>
<organism evidence="8 9">
    <name type="scientific">Liquorilactobacillus satsumensis DSM 16230 = JCM 12392</name>
    <dbReference type="NCBI Taxonomy" id="1423801"/>
    <lineage>
        <taxon>Bacteria</taxon>
        <taxon>Bacillati</taxon>
        <taxon>Bacillota</taxon>
        <taxon>Bacilli</taxon>
        <taxon>Lactobacillales</taxon>
        <taxon>Lactobacillaceae</taxon>
        <taxon>Liquorilactobacillus</taxon>
    </lineage>
</organism>
<evidence type="ECO:0000256" key="6">
    <source>
        <dbReference type="SAM" id="Phobius"/>
    </source>
</evidence>
<evidence type="ECO:0000256" key="1">
    <source>
        <dbReference type="ARBA" id="ARBA00004651"/>
    </source>
</evidence>
<reference evidence="8 9" key="1">
    <citation type="journal article" date="2015" name="Genome Announc.">
        <title>Expanding the biotechnology potential of lactobacilli through comparative genomics of 213 strains and associated genera.</title>
        <authorList>
            <person name="Sun Z."/>
            <person name="Harris H.M."/>
            <person name="McCann A."/>
            <person name="Guo C."/>
            <person name="Argimon S."/>
            <person name="Zhang W."/>
            <person name="Yang X."/>
            <person name="Jeffery I.B."/>
            <person name="Cooney J.C."/>
            <person name="Kagawa T.F."/>
            <person name="Liu W."/>
            <person name="Song Y."/>
            <person name="Salvetti E."/>
            <person name="Wrobel A."/>
            <person name="Rasinkangas P."/>
            <person name="Parkhill J."/>
            <person name="Rea M.C."/>
            <person name="O'Sullivan O."/>
            <person name="Ritari J."/>
            <person name="Douillard F.P."/>
            <person name="Paul Ross R."/>
            <person name="Yang R."/>
            <person name="Briner A.E."/>
            <person name="Felis G.E."/>
            <person name="de Vos W.M."/>
            <person name="Barrangou R."/>
            <person name="Klaenhammer T.R."/>
            <person name="Caufield P.W."/>
            <person name="Cui Y."/>
            <person name="Zhang H."/>
            <person name="O'Toole P.W."/>
        </authorList>
    </citation>
    <scope>NUCLEOTIDE SEQUENCE [LARGE SCALE GENOMIC DNA]</scope>
    <source>
        <strain evidence="8 9">DSM 16230</strain>
    </source>
</reference>
<evidence type="ECO:0000256" key="4">
    <source>
        <dbReference type="ARBA" id="ARBA00022989"/>
    </source>
</evidence>
<dbReference type="Pfam" id="PF07690">
    <property type="entry name" value="MFS_1"/>
    <property type="match status" value="1"/>
</dbReference>
<evidence type="ECO:0000256" key="2">
    <source>
        <dbReference type="ARBA" id="ARBA00022448"/>
    </source>
</evidence>
<feature type="transmembrane region" description="Helical" evidence="6">
    <location>
        <begin position="89"/>
        <end position="107"/>
    </location>
</feature>
<dbReference type="EMBL" id="AZFQ01000055">
    <property type="protein sequence ID" value="KRL96745.1"/>
    <property type="molecule type" value="Genomic_DNA"/>
</dbReference>
<dbReference type="Gene3D" id="1.20.1250.20">
    <property type="entry name" value="MFS general substrate transporter like domains"/>
    <property type="match status" value="1"/>
</dbReference>
<comment type="caution">
    <text evidence="8">The sequence shown here is derived from an EMBL/GenBank/DDBJ whole genome shotgun (WGS) entry which is preliminary data.</text>
</comment>